<gene>
    <name evidence="2" type="ORF">PAI11_05980</name>
</gene>
<feature type="transmembrane region" description="Helical" evidence="1">
    <location>
        <begin position="331"/>
        <end position="349"/>
    </location>
</feature>
<feature type="transmembrane region" description="Helical" evidence="1">
    <location>
        <begin position="272"/>
        <end position="293"/>
    </location>
</feature>
<keyword evidence="3" id="KW-1185">Reference proteome</keyword>
<keyword evidence="1" id="KW-0812">Transmembrane</keyword>
<feature type="transmembrane region" description="Helical" evidence="1">
    <location>
        <begin position="62"/>
        <end position="79"/>
    </location>
</feature>
<keyword evidence="1" id="KW-0472">Membrane</keyword>
<feature type="transmembrane region" description="Helical" evidence="1">
    <location>
        <begin position="305"/>
        <end position="324"/>
    </location>
</feature>
<evidence type="ECO:0000313" key="3">
    <source>
        <dbReference type="Proteomes" id="UP000005143"/>
    </source>
</evidence>
<reference evidence="2 3" key="1">
    <citation type="journal article" date="2013" name="Biodegradation">
        <title>Quantitative proteomic analysis of ibuprofen-degrading Patulibacter sp. strain I11.</title>
        <authorList>
            <person name="Almeida B."/>
            <person name="Kjeldal H."/>
            <person name="Lolas I."/>
            <person name="Knudsen A.D."/>
            <person name="Carvalho G."/>
            <person name="Nielsen K.L."/>
            <person name="Barreto Crespo M.T."/>
            <person name="Stensballe A."/>
            <person name="Nielsen J.L."/>
        </authorList>
    </citation>
    <scope>NUCLEOTIDE SEQUENCE [LARGE SCALE GENOMIC DNA]</scope>
    <source>
        <strain evidence="2 3">I11</strain>
    </source>
</reference>
<dbReference type="PATRIC" id="fig|1097667.3.peg.595"/>
<organism evidence="2 3">
    <name type="scientific">Patulibacter medicamentivorans</name>
    <dbReference type="NCBI Taxonomy" id="1097667"/>
    <lineage>
        <taxon>Bacteria</taxon>
        <taxon>Bacillati</taxon>
        <taxon>Actinomycetota</taxon>
        <taxon>Thermoleophilia</taxon>
        <taxon>Solirubrobacterales</taxon>
        <taxon>Patulibacteraceae</taxon>
        <taxon>Patulibacter</taxon>
    </lineage>
</organism>
<name>H0E1D6_9ACTN</name>
<protein>
    <recommendedName>
        <fullName evidence="4">Glycosyltransferase RgtA/B/C/D-like domain-containing protein</fullName>
    </recommendedName>
</protein>
<feature type="transmembrane region" description="Helical" evidence="1">
    <location>
        <begin position="86"/>
        <end position="105"/>
    </location>
</feature>
<proteinExistence type="predicted"/>
<evidence type="ECO:0000256" key="1">
    <source>
        <dbReference type="SAM" id="Phobius"/>
    </source>
</evidence>
<feature type="transmembrane region" description="Helical" evidence="1">
    <location>
        <begin position="111"/>
        <end position="130"/>
    </location>
</feature>
<dbReference type="Proteomes" id="UP000005143">
    <property type="component" value="Unassembled WGS sequence"/>
</dbReference>
<dbReference type="AlphaFoldDB" id="H0E1D6"/>
<evidence type="ECO:0000313" key="2">
    <source>
        <dbReference type="EMBL" id="EHN12490.1"/>
    </source>
</evidence>
<accession>H0E1D6</accession>
<dbReference type="EMBL" id="AGUD01000020">
    <property type="protein sequence ID" value="EHN12490.1"/>
    <property type="molecule type" value="Genomic_DNA"/>
</dbReference>
<keyword evidence="1" id="KW-1133">Transmembrane helix</keyword>
<feature type="transmembrane region" description="Helical" evidence="1">
    <location>
        <begin position="231"/>
        <end position="248"/>
    </location>
</feature>
<evidence type="ECO:0008006" key="4">
    <source>
        <dbReference type="Google" id="ProtNLM"/>
    </source>
</evidence>
<feature type="transmembrane region" description="Helical" evidence="1">
    <location>
        <begin position="171"/>
        <end position="187"/>
    </location>
</feature>
<sequence>MALGLASLLLPSTATYDPWAWIVWGREVVHGDLTTATGPSWKPLPVVVTSLAAPFGSIAPDVWIVVARIGAIAAIVLAFQIGRRLAGPLAGFVAAAPLAVAPWWFWNAWLANSEALLVAFVLGAIAAELAGRRPTALACGIAAGLLRPEAWPFLLLYAGWLAWRAGWRDRAAIAAALTILPLAWLLPEKWGSGDYWRAATRAQNPDPGAASLTDHPWLTIVGDFVDMLPPALWAVVAVWAAVAVWALVRGRGDGTPATTGAAPDGPEPARRVLLAALWIAGLGLAWLAVVAVMTERGYSGNERYLISPLALIALAAALLLGLGLRRLPRPATAVVAGAVVAVVAVTAIVDLPDQVDRVFYESRLVDDLPNAIEQAGGADRLRACAPVITSKFMVPQTAWQMREHAQEIGYLHDPPYGVLLRLRIREGGGIEPRTDGYVGLRRLARTKYWDVQAACRPGQGEAR</sequence>
<comment type="caution">
    <text evidence="2">The sequence shown here is derived from an EMBL/GenBank/DDBJ whole genome shotgun (WGS) entry which is preliminary data.</text>
</comment>